<comment type="similarity">
    <text evidence="2">Belongs to the metallo-dependent hydrolases superfamily. Adenosine and AMP deaminases family.</text>
</comment>
<dbReference type="GO" id="GO:0006154">
    <property type="term" value="P:adenosine catabolic process"/>
    <property type="evidence" value="ECO:0007669"/>
    <property type="project" value="TreeGrafter"/>
</dbReference>
<comment type="subunit">
    <text evidence="3">Monomer.</text>
</comment>
<comment type="cofactor">
    <cofactor evidence="1">
        <name>Zn(2+)</name>
        <dbReference type="ChEBI" id="CHEBI:29105"/>
    </cofactor>
</comment>
<evidence type="ECO:0000256" key="4">
    <source>
        <dbReference type="ARBA" id="ARBA00022723"/>
    </source>
</evidence>
<keyword evidence="6" id="KW-0862">Zinc</keyword>
<dbReference type="GO" id="GO:0046872">
    <property type="term" value="F:metal ion binding"/>
    <property type="evidence" value="ECO:0007669"/>
    <property type="project" value="UniProtKB-KW"/>
</dbReference>
<keyword evidence="7" id="KW-0546">Nucleotide metabolism</keyword>
<gene>
    <name evidence="10" type="ORF">B0H63DRAFT_556384</name>
</gene>
<evidence type="ECO:0000256" key="5">
    <source>
        <dbReference type="ARBA" id="ARBA00022801"/>
    </source>
</evidence>
<evidence type="ECO:0000256" key="1">
    <source>
        <dbReference type="ARBA" id="ARBA00001947"/>
    </source>
</evidence>
<evidence type="ECO:0000313" key="11">
    <source>
        <dbReference type="Proteomes" id="UP001285441"/>
    </source>
</evidence>
<evidence type="ECO:0000256" key="3">
    <source>
        <dbReference type="ARBA" id="ARBA00011245"/>
    </source>
</evidence>
<protein>
    <submittedName>
        <fullName evidence="10">Adenosine deaminase</fullName>
    </submittedName>
</protein>
<keyword evidence="5" id="KW-0378">Hydrolase</keyword>
<comment type="catalytic activity">
    <reaction evidence="8">
        <text>N(6)-methyl-AMP + H2O + H(+) = IMP + methylamine</text>
        <dbReference type="Rhea" id="RHEA:16001"/>
        <dbReference type="ChEBI" id="CHEBI:15377"/>
        <dbReference type="ChEBI" id="CHEBI:15378"/>
        <dbReference type="ChEBI" id="CHEBI:58053"/>
        <dbReference type="ChEBI" id="CHEBI:59338"/>
        <dbReference type="ChEBI" id="CHEBI:144842"/>
    </reaction>
    <physiologicalReaction direction="left-to-right" evidence="8">
        <dbReference type="Rhea" id="RHEA:16002"/>
    </physiologicalReaction>
</comment>
<dbReference type="GO" id="GO:0009117">
    <property type="term" value="P:nucleotide metabolic process"/>
    <property type="evidence" value="ECO:0007669"/>
    <property type="project" value="UniProtKB-KW"/>
</dbReference>
<dbReference type="Pfam" id="PF00962">
    <property type="entry name" value="A_deaminase"/>
    <property type="match status" value="1"/>
</dbReference>
<dbReference type="InterPro" id="IPR006330">
    <property type="entry name" value="Ado/ade_deaminase"/>
</dbReference>
<dbReference type="Gene3D" id="3.20.20.140">
    <property type="entry name" value="Metal-dependent hydrolases"/>
    <property type="match status" value="1"/>
</dbReference>
<sequence length="352" mass="39576">MANHVVDASFTKRLPKVELHAHLTGSISVLTLHEIWKTRKAADAAFSMQDPLVALPLDKVSYDIVSFFPLFDSYIYDLCSSLSAIRFATEQVLRDFQADGVRYLELRTTPRENTLQGVTKELYVSTVLDVIDSFSHQQTEMSTYLIISVDRRNILEQAMQAVDLAIQFQNRGVVGVDLCGNPAKGDVSIFREVFDKAKAAGLKITLHFAEIPESSTREELRTLLSYEPDRLGHVVNVPDDIRDEIVSRQKDIGLELCMSCNVHAKMIPGSFGDHHFGYYWKDTQCSISLCTDDVGIFQSSVSNEYLLAAKHFGLGRDDLAKLSRRAVDSIFGGEAEKDRMRKLLSAFEKKEL</sequence>
<evidence type="ECO:0000256" key="6">
    <source>
        <dbReference type="ARBA" id="ARBA00022833"/>
    </source>
</evidence>
<evidence type="ECO:0000256" key="8">
    <source>
        <dbReference type="ARBA" id="ARBA00048787"/>
    </source>
</evidence>
<reference evidence="10" key="1">
    <citation type="journal article" date="2023" name="Mol. Phylogenet. Evol.">
        <title>Genome-scale phylogeny and comparative genomics of the fungal order Sordariales.</title>
        <authorList>
            <person name="Hensen N."/>
            <person name="Bonometti L."/>
            <person name="Westerberg I."/>
            <person name="Brannstrom I.O."/>
            <person name="Guillou S."/>
            <person name="Cros-Aarteil S."/>
            <person name="Calhoun S."/>
            <person name="Haridas S."/>
            <person name="Kuo A."/>
            <person name="Mondo S."/>
            <person name="Pangilinan J."/>
            <person name="Riley R."/>
            <person name="LaButti K."/>
            <person name="Andreopoulos B."/>
            <person name="Lipzen A."/>
            <person name="Chen C."/>
            <person name="Yan M."/>
            <person name="Daum C."/>
            <person name="Ng V."/>
            <person name="Clum A."/>
            <person name="Steindorff A."/>
            <person name="Ohm R.A."/>
            <person name="Martin F."/>
            <person name="Silar P."/>
            <person name="Natvig D.O."/>
            <person name="Lalanne C."/>
            <person name="Gautier V."/>
            <person name="Ament-Velasquez S.L."/>
            <person name="Kruys A."/>
            <person name="Hutchinson M.I."/>
            <person name="Powell A.J."/>
            <person name="Barry K."/>
            <person name="Miller A.N."/>
            <person name="Grigoriev I.V."/>
            <person name="Debuchy R."/>
            <person name="Gladieux P."/>
            <person name="Hiltunen Thoren M."/>
            <person name="Johannesson H."/>
        </authorList>
    </citation>
    <scope>NUCLEOTIDE SEQUENCE</scope>
    <source>
        <strain evidence="10">CBS 232.78</strain>
    </source>
</reference>
<accession>A0AAE0U322</accession>
<proteinExistence type="inferred from homology"/>
<dbReference type="FunFam" id="3.20.20.140:FF:000033">
    <property type="entry name" value="Adenosine deaminase-like protein"/>
    <property type="match status" value="1"/>
</dbReference>
<evidence type="ECO:0000256" key="2">
    <source>
        <dbReference type="ARBA" id="ARBA00006676"/>
    </source>
</evidence>
<organism evidence="10 11">
    <name type="scientific">Podospora didyma</name>
    <dbReference type="NCBI Taxonomy" id="330526"/>
    <lineage>
        <taxon>Eukaryota</taxon>
        <taxon>Fungi</taxon>
        <taxon>Dikarya</taxon>
        <taxon>Ascomycota</taxon>
        <taxon>Pezizomycotina</taxon>
        <taxon>Sordariomycetes</taxon>
        <taxon>Sordariomycetidae</taxon>
        <taxon>Sordariales</taxon>
        <taxon>Podosporaceae</taxon>
        <taxon>Podospora</taxon>
    </lineage>
</organism>
<dbReference type="SUPFAM" id="SSF51556">
    <property type="entry name" value="Metallo-dependent hydrolases"/>
    <property type="match status" value="1"/>
</dbReference>
<evidence type="ECO:0000313" key="10">
    <source>
        <dbReference type="EMBL" id="KAK3389168.1"/>
    </source>
</evidence>
<dbReference type="GO" id="GO:0004000">
    <property type="term" value="F:adenosine deaminase activity"/>
    <property type="evidence" value="ECO:0007669"/>
    <property type="project" value="TreeGrafter"/>
</dbReference>
<dbReference type="Proteomes" id="UP001285441">
    <property type="component" value="Unassembled WGS sequence"/>
</dbReference>
<evidence type="ECO:0000259" key="9">
    <source>
        <dbReference type="Pfam" id="PF00962"/>
    </source>
</evidence>
<comment type="caution">
    <text evidence="10">The sequence shown here is derived from an EMBL/GenBank/DDBJ whole genome shotgun (WGS) entry which is preliminary data.</text>
</comment>
<feature type="domain" description="Adenosine deaminase" evidence="9">
    <location>
        <begin position="15"/>
        <end position="343"/>
    </location>
</feature>
<reference evidence="10" key="2">
    <citation type="submission" date="2023-06" db="EMBL/GenBank/DDBJ databases">
        <authorList>
            <consortium name="Lawrence Berkeley National Laboratory"/>
            <person name="Haridas S."/>
            <person name="Hensen N."/>
            <person name="Bonometti L."/>
            <person name="Westerberg I."/>
            <person name="Brannstrom I.O."/>
            <person name="Guillou S."/>
            <person name="Cros-Aarteil S."/>
            <person name="Calhoun S."/>
            <person name="Kuo A."/>
            <person name="Mondo S."/>
            <person name="Pangilinan J."/>
            <person name="Riley R."/>
            <person name="LaButti K."/>
            <person name="Andreopoulos B."/>
            <person name="Lipzen A."/>
            <person name="Chen C."/>
            <person name="Yanf M."/>
            <person name="Daum C."/>
            <person name="Ng V."/>
            <person name="Clum A."/>
            <person name="Steindorff A."/>
            <person name="Ohm R."/>
            <person name="Martin F."/>
            <person name="Silar P."/>
            <person name="Natvig D."/>
            <person name="Lalanne C."/>
            <person name="Gautier V."/>
            <person name="Ament-velasquez S.L."/>
            <person name="Kruys A."/>
            <person name="Hutchinson M.I."/>
            <person name="Powell A.J."/>
            <person name="Barry K."/>
            <person name="Miller A.N."/>
            <person name="Grigoriev I.V."/>
            <person name="Debuchy R."/>
            <person name="Gladieux P."/>
            <person name="Thoren M.H."/>
            <person name="Johannesson H."/>
        </authorList>
    </citation>
    <scope>NUCLEOTIDE SEQUENCE</scope>
    <source>
        <strain evidence="10">CBS 232.78</strain>
    </source>
</reference>
<dbReference type="GO" id="GO:0046103">
    <property type="term" value="P:inosine biosynthetic process"/>
    <property type="evidence" value="ECO:0007669"/>
    <property type="project" value="TreeGrafter"/>
</dbReference>
<name>A0AAE0U322_9PEZI</name>
<dbReference type="CDD" id="cd00443">
    <property type="entry name" value="ADA_AMPD"/>
    <property type="match status" value="1"/>
</dbReference>
<dbReference type="PANTHER" id="PTHR11409:SF42">
    <property type="entry name" value="ADENOSINE DEAMINASE-LIKE PROTEIN"/>
    <property type="match status" value="1"/>
</dbReference>
<keyword evidence="11" id="KW-1185">Reference proteome</keyword>
<dbReference type="InterPro" id="IPR001365">
    <property type="entry name" value="A_deaminase_dom"/>
</dbReference>
<keyword evidence="4" id="KW-0479">Metal-binding</keyword>
<dbReference type="EMBL" id="JAULSW010000002">
    <property type="protein sequence ID" value="KAK3389168.1"/>
    <property type="molecule type" value="Genomic_DNA"/>
</dbReference>
<dbReference type="PANTHER" id="PTHR11409">
    <property type="entry name" value="ADENOSINE DEAMINASE"/>
    <property type="match status" value="1"/>
</dbReference>
<dbReference type="InterPro" id="IPR032466">
    <property type="entry name" value="Metal_Hydrolase"/>
</dbReference>
<dbReference type="AlphaFoldDB" id="A0AAE0U322"/>
<evidence type="ECO:0000256" key="7">
    <source>
        <dbReference type="ARBA" id="ARBA00023080"/>
    </source>
</evidence>